<dbReference type="AlphaFoldDB" id="A0A0G0CWK4"/>
<feature type="transmembrane region" description="Helical" evidence="1">
    <location>
        <begin position="289"/>
        <end position="308"/>
    </location>
</feature>
<protein>
    <submittedName>
        <fullName evidence="2">Uncharacterized protein</fullName>
    </submittedName>
</protein>
<proteinExistence type="predicted"/>
<feature type="transmembrane region" description="Helical" evidence="1">
    <location>
        <begin position="314"/>
        <end position="334"/>
    </location>
</feature>
<accession>A0A0G0CWK4</accession>
<evidence type="ECO:0000313" key="3">
    <source>
        <dbReference type="Proteomes" id="UP000033995"/>
    </source>
</evidence>
<evidence type="ECO:0000313" key="2">
    <source>
        <dbReference type="EMBL" id="KKP47767.1"/>
    </source>
</evidence>
<keyword evidence="1" id="KW-0812">Transmembrane</keyword>
<gene>
    <name evidence="2" type="ORF">UR38_C0003G0172</name>
</gene>
<name>A0A0G0CWK4_9BACT</name>
<dbReference type="PATRIC" id="fig|1618561.3.peg.561"/>
<evidence type="ECO:0000256" key="1">
    <source>
        <dbReference type="SAM" id="Phobius"/>
    </source>
</evidence>
<feature type="transmembrane region" description="Helical" evidence="1">
    <location>
        <begin position="381"/>
        <end position="400"/>
    </location>
</feature>
<dbReference type="Proteomes" id="UP000033995">
    <property type="component" value="Unassembled WGS sequence"/>
</dbReference>
<dbReference type="EMBL" id="LBOZ01000003">
    <property type="protein sequence ID" value="KKP47767.1"/>
    <property type="molecule type" value="Genomic_DNA"/>
</dbReference>
<reference evidence="2 3" key="1">
    <citation type="journal article" date="2015" name="Nature">
        <title>rRNA introns, odd ribosomes, and small enigmatic genomes across a large radiation of phyla.</title>
        <authorList>
            <person name="Brown C.T."/>
            <person name="Hug L.A."/>
            <person name="Thomas B.C."/>
            <person name="Sharon I."/>
            <person name="Castelle C.J."/>
            <person name="Singh A."/>
            <person name="Wilkins M.J."/>
            <person name="Williams K.H."/>
            <person name="Banfield J.F."/>
        </authorList>
    </citation>
    <scope>NUCLEOTIDE SEQUENCE [LARGE SCALE GENOMIC DNA]</scope>
</reference>
<comment type="caution">
    <text evidence="2">The sequence shown here is derived from an EMBL/GenBank/DDBJ whole genome shotgun (WGS) entry which is preliminary data.</text>
</comment>
<keyword evidence="1" id="KW-1133">Transmembrane helix</keyword>
<feature type="transmembrane region" description="Helical" evidence="1">
    <location>
        <begin position="406"/>
        <end position="426"/>
    </location>
</feature>
<keyword evidence="1" id="KW-0472">Membrane</keyword>
<sequence>MTTLNKTTLSLIQDLKSAEKFGQKVTTETIKTTKTASNLAFLYEKARNAVEFRDEHLVRVAAIERILKRRLFLNQESNKIANLLIKELSWAKYFINNTIASSKISALSLIISKYREVINNLKPNYSEKLIGLCSCEIEEVLSFNPLNQILINFVSASITPRIEFEENDLATKNIQIYIAVERSFAKNSETIITYKLLKVLLPKWSDPIKLSETLKLIDKHLNYSKKDILKRKIGQMIPPFNLIREIIENTNNIEVFSGNSEVLTKTAIKILEEKYIETKDKVIRASKRSIVYIFLTKMVLAILIEIPIEIMFSKINYVVLTINILFPPSLMILFNSSVKLPDKKNTESMVEKVKEYFYTEETKITPEYIKINNKEGKTDRIFFYLFLTTTTFLVLGLLWFLNLLGFSSISQIIFLFFLSVVSFFAFRVREISKDYQLPDNYNESFLETLLDYLFLPIIKVGQFLSNQISKFNILSFIFDFIIEAPLKTFLEILEDWLHFVRVKKEEILS</sequence>
<organism evidence="2 3">
    <name type="scientific">Candidatus Woesebacteria bacterium GW2011_GWA2_33_28</name>
    <dbReference type="NCBI Taxonomy" id="1618561"/>
    <lineage>
        <taxon>Bacteria</taxon>
        <taxon>Candidatus Woeseibacteriota</taxon>
    </lineage>
</organism>